<feature type="region of interest" description="Disordered" evidence="2">
    <location>
        <begin position="551"/>
        <end position="575"/>
    </location>
</feature>
<evidence type="ECO:0000313" key="3">
    <source>
        <dbReference type="EMBL" id="KAJ7356607.1"/>
    </source>
</evidence>
<feature type="region of interest" description="Disordered" evidence="2">
    <location>
        <begin position="1"/>
        <end position="29"/>
    </location>
</feature>
<dbReference type="AlphaFoldDB" id="A0AAD7AF41"/>
<dbReference type="InterPro" id="IPR032675">
    <property type="entry name" value="LRR_dom_sf"/>
</dbReference>
<dbReference type="EMBL" id="JARIHO010000008">
    <property type="protein sequence ID" value="KAJ7356607.1"/>
    <property type="molecule type" value="Genomic_DNA"/>
</dbReference>
<evidence type="ECO:0000256" key="2">
    <source>
        <dbReference type="SAM" id="MobiDB-lite"/>
    </source>
</evidence>
<evidence type="ECO:0000313" key="4">
    <source>
        <dbReference type="Proteomes" id="UP001218218"/>
    </source>
</evidence>
<feature type="coiled-coil region" evidence="1">
    <location>
        <begin position="48"/>
        <end position="75"/>
    </location>
</feature>
<dbReference type="Gene3D" id="3.80.10.10">
    <property type="entry name" value="Ribonuclease Inhibitor"/>
    <property type="match status" value="1"/>
</dbReference>
<proteinExistence type="predicted"/>
<reference evidence="3" key="1">
    <citation type="submission" date="2023-03" db="EMBL/GenBank/DDBJ databases">
        <title>Massive genome expansion in bonnet fungi (Mycena s.s.) driven by repeated elements and novel gene families across ecological guilds.</title>
        <authorList>
            <consortium name="Lawrence Berkeley National Laboratory"/>
            <person name="Harder C.B."/>
            <person name="Miyauchi S."/>
            <person name="Viragh M."/>
            <person name="Kuo A."/>
            <person name="Thoen E."/>
            <person name="Andreopoulos B."/>
            <person name="Lu D."/>
            <person name="Skrede I."/>
            <person name="Drula E."/>
            <person name="Henrissat B."/>
            <person name="Morin E."/>
            <person name="Kohler A."/>
            <person name="Barry K."/>
            <person name="LaButti K."/>
            <person name="Morin E."/>
            <person name="Salamov A."/>
            <person name="Lipzen A."/>
            <person name="Mereny Z."/>
            <person name="Hegedus B."/>
            <person name="Baldrian P."/>
            <person name="Stursova M."/>
            <person name="Weitz H."/>
            <person name="Taylor A."/>
            <person name="Grigoriev I.V."/>
            <person name="Nagy L.G."/>
            <person name="Martin F."/>
            <person name="Kauserud H."/>
        </authorList>
    </citation>
    <scope>NUCLEOTIDE SEQUENCE</scope>
    <source>
        <strain evidence="3">CBHHK002</strain>
    </source>
</reference>
<dbReference type="Proteomes" id="UP001218218">
    <property type="component" value="Unassembled WGS sequence"/>
</dbReference>
<keyword evidence="1" id="KW-0175">Coiled coil</keyword>
<sequence length="575" mass="65092">MGGESTSKAPPKKIHVETQRRPTTTSWRVQNCNDPLSTLEIGSIHNSVKTATQELKTLECDLAAAKQKVRALSKAHKRLRVFIAAERALLSPIRALPAELLSQIFLHHTSAFITHRGYIIASLKVSQICTTWRRVAHATALLWVKFPLYYCGNYGRTIPRQQIALYSRWCARSGTIPCDIAFRRASPAMEKRDDEDYSDVDPIFLNYDDRNSRLCLRKHRWGKLDLEYRSSSPFHLDIIDSTRSLTVHILEGEPITRRHQLVSSGYHDKLEELVLRCSSGVERPILLPLLPLGNVKRCEMDRFPLRNGLQILHEAKSLERLTWTTGSYETENIVDHVTSNIQTLDLNIWDLVDGLSPLFNYLTAPELHTLQIKWMYSEYSDEDATPHWISADFITFITRSEASLTSITLLHASICEEELIALLEHTPLLVHFSLSDRHARQDTHMVQMLGSRILYRLLPSAPGTFTPPLVPKLEVLLLRGGFDGNDICDADILRVFEARYPAISEVQMECARLTEGAFHLLRPADQQLGGKLSLAERASNLVARGLDFDFTTMEPDPEDPADGWETHSEGSASEA</sequence>
<protein>
    <recommendedName>
        <fullName evidence="5">F-box domain-containing protein</fullName>
    </recommendedName>
</protein>
<keyword evidence="4" id="KW-1185">Reference proteome</keyword>
<evidence type="ECO:0008006" key="5">
    <source>
        <dbReference type="Google" id="ProtNLM"/>
    </source>
</evidence>
<accession>A0AAD7AF41</accession>
<comment type="caution">
    <text evidence="3">The sequence shown here is derived from an EMBL/GenBank/DDBJ whole genome shotgun (WGS) entry which is preliminary data.</text>
</comment>
<organism evidence="3 4">
    <name type="scientific">Mycena albidolilacea</name>
    <dbReference type="NCBI Taxonomy" id="1033008"/>
    <lineage>
        <taxon>Eukaryota</taxon>
        <taxon>Fungi</taxon>
        <taxon>Dikarya</taxon>
        <taxon>Basidiomycota</taxon>
        <taxon>Agaricomycotina</taxon>
        <taxon>Agaricomycetes</taxon>
        <taxon>Agaricomycetidae</taxon>
        <taxon>Agaricales</taxon>
        <taxon>Marasmiineae</taxon>
        <taxon>Mycenaceae</taxon>
        <taxon>Mycena</taxon>
    </lineage>
</organism>
<evidence type="ECO:0000256" key="1">
    <source>
        <dbReference type="SAM" id="Coils"/>
    </source>
</evidence>
<name>A0AAD7AF41_9AGAR</name>
<gene>
    <name evidence="3" type="ORF">DFH08DRAFT_932723</name>
</gene>